<comment type="caution">
    <text evidence="1">The sequence shown here is derived from an EMBL/GenBank/DDBJ whole genome shotgun (WGS) entry which is preliminary data.</text>
</comment>
<dbReference type="HOGENOM" id="CLU_883358_0_0_1"/>
<dbReference type="AlphaFoldDB" id="J5Q5I9"/>
<proteinExistence type="predicted"/>
<dbReference type="GeneID" id="25989531"/>
<dbReference type="KEGG" id="tasa:A1Q1_06019"/>
<reference evidence="1 2" key="1">
    <citation type="journal article" date="2012" name="Eukaryot. Cell">
        <title>Draft genome sequence of CBS 2479, the standard type strain of Trichosporon asahii.</title>
        <authorList>
            <person name="Yang R.Y."/>
            <person name="Li H.T."/>
            <person name="Zhu H."/>
            <person name="Zhou G.P."/>
            <person name="Wang M."/>
            <person name="Wang L."/>
        </authorList>
    </citation>
    <scope>NUCLEOTIDE SEQUENCE [LARGE SCALE GENOMIC DNA]</scope>
    <source>
        <strain evidence="2">ATCC 90039 / CBS 2479 / JCM 2466 / KCTC 7840 / NCYC 2677 / UAMH 7654</strain>
    </source>
</reference>
<gene>
    <name evidence="1" type="ORF">A1Q1_06019</name>
</gene>
<dbReference type="RefSeq" id="XP_014176703.1">
    <property type="nucleotide sequence ID" value="XM_014321228.1"/>
</dbReference>
<dbReference type="Proteomes" id="UP000002748">
    <property type="component" value="Unassembled WGS sequence"/>
</dbReference>
<dbReference type="VEuPathDB" id="FungiDB:A1Q1_06019"/>
<evidence type="ECO:0000313" key="2">
    <source>
        <dbReference type="Proteomes" id="UP000002748"/>
    </source>
</evidence>
<accession>J5Q5I9</accession>
<protein>
    <submittedName>
        <fullName evidence="1">Uncharacterized protein</fullName>
    </submittedName>
</protein>
<evidence type="ECO:0000313" key="1">
    <source>
        <dbReference type="EMBL" id="EJT45573.1"/>
    </source>
</evidence>
<name>J5Q5I9_TRIAS</name>
<dbReference type="EMBL" id="ALBS01000324">
    <property type="protein sequence ID" value="EJT45573.1"/>
    <property type="molecule type" value="Genomic_DNA"/>
</dbReference>
<sequence length="315" mass="34687">MVSAESQSVWKVLNLTQPLPAATLLEAQRHQCFGVSSSTVVRQPTDQPAGRKSTWLDQRLRADLQALTTASNVFNLIRRQHHWAKLSGSRIKLKDQDAAGKKTQSASTLLESSDSQLVSSMRDARTVSQRLRWVCYLAIGECRRQPSFIASSLSVGVNIDGEAAIHPVTDARNVSAGLREVKADDELEDVRQILHSSGTTGNGENPGFEIQNCLSGTSDIQPSNLPEFGYARVSFPTDLEELTVRLQPSKMREQQTTLSNSILLALHGDVGLEGKSYHLTSGLEHEMHVGINREGTFSYLLNPPKSPPVKCRKFE</sequence>
<organism evidence="1 2">
    <name type="scientific">Trichosporon asahii var. asahii (strain ATCC 90039 / CBS 2479 / JCM 2466 / KCTC 7840 / NBRC 103889/ NCYC 2677 / UAMH 7654)</name>
    <name type="common">Yeast</name>
    <dbReference type="NCBI Taxonomy" id="1186058"/>
    <lineage>
        <taxon>Eukaryota</taxon>
        <taxon>Fungi</taxon>
        <taxon>Dikarya</taxon>
        <taxon>Basidiomycota</taxon>
        <taxon>Agaricomycotina</taxon>
        <taxon>Tremellomycetes</taxon>
        <taxon>Trichosporonales</taxon>
        <taxon>Trichosporonaceae</taxon>
        <taxon>Trichosporon</taxon>
    </lineage>
</organism>